<sequence>MGEITWLNSTETICETWRRELFNTLLKDFRKTQLECKRPGCQLLAVVPGQQFVDARDLVVGDASEGVGEPGVGVDTA</sequence>
<protein>
    <submittedName>
        <fullName evidence="1">Uncharacterized protein</fullName>
    </submittedName>
</protein>
<accession>A0A2W7MQ69</accession>
<comment type="caution">
    <text evidence="1">The sequence shown here is derived from an EMBL/GenBank/DDBJ whole genome shotgun (WGS) entry which is preliminary data.</text>
</comment>
<organism evidence="1 2">
    <name type="scientific">Palleronia aestuarii</name>
    <dbReference type="NCBI Taxonomy" id="568105"/>
    <lineage>
        <taxon>Bacteria</taxon>
        <taxon>Pseudomonadati</taxon>
        <taxon>Pseudomonadota</taxon>
        <taxon>Alphaproteobacteria</taxon>
        <taxon>Rhodobacterales</taxon>
        <taxon>Roseobacteraceae</taxon>
        <taxon>Palleronia</taxon>
    </lineage>
</organism>
<evidence type="ECO:0000313" key="1">
    <source>
        <dbReference type="EMBL" id="PZX10355.1"/>
    </source>
</evidence>
<keyword evidence="2" id="KW-1185">Reference proteome</keyword>
<proteinExistence type="predicted"/>
<dbReference type="Proteomes" id="UP000248916">
    <property type="component" value="Unassembled WGS sequence"/>
</dbReference>
<dbReference type="AlphaFoldDB" id="A0A2W7MQ69"/>
<reference evidence="1 2" key="1">
    <citation type="submission" date="2018-06" db="EMBL/GenBank/DDBJ databases">
        <title>Genomic Encyclopedia of Archaeal and Bacterial Type Strains, Phase II (KMG-II): from individual species to whole genera.</title>
        <authorList>
            <person name="Goeker M."/>
        </authorList>
    </citation>
    <scope>NUCLEOTIDE SEQUENCE [LARGE SCALE GENOMIC DNA]</scope>
    <source>
        <strain evidence="1 2">DSM 22009</strain>
    </source>
</reference>
<name>A0A2W7MQ69_9RHOB</name>
<gene>
    <name evidence="1" type="ORF">LX81_04236</name>
</gene>
<dbReference type="EMBL" id="QKZL01000047">
    <property type="protein sequence ID" value="PZX10355.1"/>
    <property type="molecule type" value="Genomic_DNA"/>
</dbReference>
<evidence type="ECO:0000313" key="2">
    <source>
        <dbReference type="Proteomes" id="UP000248916"/>
    </source>
</evidence>